<dbReference type="AlphaFoldDB" id="A0A0F9RQ04"/>
<sequence length="70" mass="7673">MTDTKPTADEMLTEIEELLGDVSSHPALNGARCFDGTKECGECYGCIARRLRKNLPTLADAMRKEAARAE</sequence>
<evidence type="ECO:0000313" key="1">
    <source>
        <dbReference type="EMBL" id="KKN56779.1"/>
    </source>
</evidence>
<dbReference type="EMBL" id="LAZR01000831">
    <property type="protein sequence ID" value="KKN56779.1"/>
    <property type="molecule type" value="Genomic_DNA"/>
</dbReference>
<comment type="caution">
    <text evidence="1">The sequence shown here is derived from an EMBL/GenBank/DDBJ whole genome shotgun (WGS) entry which is preliminary data.</text>
</comment>
<name>A0A0F9RQ04_9ZZZZ</name>
<proteinExistence type="predicted"/>
<protein>
    <submittedName>
        <fullName evidence="1">Uncharacterized protein</fullName>
    </submittedName>
</protein>
<reference evidence="1" key="1">
    <citation type="journal article" date="2015" name="Nature">
        <title>Complex archaea that bridge the gap between prokaryotes and eukaryotes.</title>
        <authorList>
            <person name="Spang A."/>
            <person name="Saw J.H."/>
            <person name="Jorgensen S.L."/>
            <person name="Zaremba-Niedzwiedzka K."/>
            <person name="Martijn J."/>
            <person name="Lind A.E."/>
            <person name="van Eijk R."/>
            <person name="Schleper C."/>
            <person name="Guy L."/>
            <person name="Ettema T.J."/>
        </authorList>
    </citation>
    <scope>NUCLEOTIDE SEQUENCE</scope>
</reference>
<accession>A0A0F9RQ04</accession>
<organism evidence="1">
    <name type="scientific">marine sediment metagenome</name>
    <dbReference type="NCBI Taxonomy" id="412755"/>
    <lineage>
        <taxon>unclassified sequences</taxon>
        <taxon>metagenomes</taxon>
        <taxon>ecological metagenomes</taxon>
    </lineage>
</organism>
<gene>
    <name evidence="1" type="ORF">LCGC14_0568650</name>
</gene>